<evidence type="ECO:0008006" key="5">
    <source>
        <dbReference type="Google" id="ProtNLM"/>
    </source>
</evidence>
<evidence type="ECO:0000256" key="1">
    <source>
        <dbReference type="SAM" id="Phobius"/>
    </source>
</evidence>
<proteinExistence type="predicted"/>
<keyword evidence="1" id="KW-0812">Transmembrane</keyword>
<keyword evidence="2" id="KW-0732">Signal</keyword>
<dbReference type="Proteomes" id="UP000501452">
    <property type="component" value="Chromosome"/>
</dbReference>
<sequence length="191" mass="19627">MIPTVMRAGSLLLALAMVLPLTALGARPAYACSCALSESTEEAFRSSDAVFAGEVVKIGELPMEREGTTTLMMPYLAPVTFDVKGAWKGVADDPVVVHGQGPGASCGLDFERGETYLVFAGGAGEGGGGMLQTGLCSATRQASVETARNMFGPPSTGLPETGGPTLSLLFWVPAACAALLALGTFLARQRP</sequence>
<feature type="chain" id="PRO_5038984806" description="Tissue inhibitor of metalloproteinase" evidence="2">
    <location>
        <begin position="26"/>
        <end position="191"/>
    </location>
</feature>
<organism evidence="3 4">
    <name type="scientific">Rubrobacter tropicus</name>
    <dbReference type="NCBI Taxonomy" id="2653851"/>
    <lineage>
        <taxon>Bacteria</taxon>
        <taxon>Bacillati</taxon>
        <taxon>Actinomycetota</taxon>
        <taxon>Rubrobacteria</taxon>
        <taxon>Rubrobacterales</taxon>
        <taxon>Rubrobacteraceae</taxon>
        <taxon>Rubrobacter</taxon>
    </lineage>
</organism>
<keyword evidence="4" id="KW-1185">Reference proteome</keyword>
<dbReference type="EMBL" id="CP045119">
    <property type="protein sequence ID" value="QIN84165.1"/>
    <property type="molecule type" value="Genomic_DNA"/>
</dbReference>
<evidence type="ECO:0000313" key="3">
    <source>
        <dbReference type="EMBL" id="QIN84165.1"/>
    </source>
</evidence>
<dbReference type="AlphaFoldDB" id="A0A6G8QCE0"/>
<accession>A0A6G8QCE0</accession>
<evidence type="ECO:0000313" key="4">
    <source>
        <dbReference type="Proteomes" id="UP000501452"/>
    </source>
</evidence>
<name>A0A6G8QCE0_9ACTN</name>
<protein>
    <recommendedName>
        <fullName evidence="5">Tissue inhibitor of metalloproteinase</fullName>
    </recommendedName>
</protein>
<dbReference type="SUPFAM" id="SSF50242">
    <property type="entry name" value="TIMP-like"/>
    <property type="match status" value="1"/>
</dbReference>
<keyword evidence="1" id="KW-1133">Transmembrane helix</keyword>
<dbReference type="InterPro" id="IPR008993">
    <property type="entry name" value="TIMP-like_OB-fold"/>
</dbReference>
<reference evidence="3 4" key="1">
    <citation type="submission" date="2019-10" db="EMBL/GenBank/DDBJ databases">
        <title>Rubrobacter sp nov SCSIO 52090 isolated from a deep-sea sediment in the South China Sea.</title>
        <authorList>
            <person name="Chen R.W."/>
        </authorList>
    </citation>
    <scope>NUCLEOTIDE SEQUENCE [LARGE SCALE GENOMIC DNA]</scope>
    <source>
        <strain evidence="3 4">SCSIO 52909</strain>
    </source>
</reference>
<feature type="signal peptide" evidence="2">
    <location>
        <begin position="1"/>
        <end position="25"/>
    </location>
</feature>
<evidence type="ECO:0000256" key="2">
    <source>
        <dbReference type="SAM" id="SignalP"/>
    </source>
</evidence>
<gene>
    <name evidence="3" type="ORF">GBA63_17060</name>
</gene>
<feature type="transmembrane region" description="Helical" evidence="1">
    <location>
        <begin position="168"/>
        <end position="187"/>
    </location>
</feature>
<dbReference type="RefSeq" id="WP_166178079.1">
    <property type="nucleotide sequence ID" value="NZ_CP045119.1"/>
</dbReference>
<keyword evidence="1" id="KW-0472">Membrane</keyword>
<dbReference type="Gene3D" id="2.40.50.120">
    <property type="match status" value="1"/>
</dbReference>
<dbReference type="KEGG" id="rub:GBA63_17060"/>